<name>A0A2U3KLC7_9BACT</name>
<proteinExistence type="predicted"/>
<dbReference type="SUPFAM" id="SSF46955">
    <property type="entry name" value="Putative DNA-binding domain"/>
    <property type="match status" value="1"/>
</dbReference>
<reference evidence="3" key="1">
    <citation type="submission" date="2018-02" db="EMBL/GenBank/DDBJ databases">
        <authorList>
            <person name="Hausmann B."/>
        </authorList>
    </citation>
    <scope>NUCLEOTIDE SEQUENCE [LARGE SCALE GENOMIC DNA]</scope>
    <source>
        <strain evidence="3">Peat soil MAG SbA1</strain>
    </source>
</reference>
<sequence length="95" mass="10864">MSTQPGPANPAISLSTAPEPYVDVKRAASYLSVAVKTLNEWARLEKIPAYPWGDGSRKTWRFKLSELDEWMQGRINSVRRPPLSERTVRREKEAH</sequence>
<dbReference type="AlphaFoldDB" id="A0A2U3KLC7"/>
<evidence type="ECO:0000313" key="3">
    <source>
        <dbReference type="Proteomes" id="UP000238701"/>
    </source>
</evidence>
<dbReference type="OrthoDB" id="121439at2"/>
<organism evidence="2 3">
    <name type="scientific">Candidatus Sulfotelmatobacter kueseliae</name>
    <dbReference type="NCBI Taxonomy" id="2042962"/>
    <lineage>
        <taxon>Bacteria</taxon>
        <taxon>Pseudomonadati</taxon>
        <taxon>Acidobacteriota</taxon>
        <taxon>Terriglobia</taxon>
        <taxon>Terriglobales</taxon>
        <taxon>Candidatus Korobacteraceae</taxon>
        <taxon>Candidatus Sulfotelmatobacter</taxon>
    </lineage>
</organism>
<dbReference type="InterPro" id="IPR009061">
    <property type="entry name" value="DNA-bd_dom_put_sf"/>
</dbReference>
<protein>
    <recommendedName>
        <fullName evidence="1">Helix-turn-helix domain-containing protein</fullName>
    </recommendedName>
</protein>
<dbReference type="Proteomes" id="UP000238701">
    <property type="component" value="Unassembled WGS sequence"/>
</dbReference>
<dbReference type="EMBL" id="OMOD01000123">
    <property type="protein sequence ID" value="SPF40463.1"/>
    <property type="molecule type" value="Genomic_DNA"/>
</dbReference>
<feature type="domain" description="Helix-turn-helix" evidence="1">
    <location>
        <begin position="21"/>
        <end position="74"/>
    </location>
</feature>
<dbReference type="Pfam" id="PF12728">
    <property type="entry name" value="HTH_17"/>
    <property type="match status" value="1"/>
</dbReference>
<evidence type="ECO:0000259" key="1">
    <source>
        <dbReference type="Pfam" id="PF12728"/>
    </source>
</evidence>
<accession>A0A2U3KLC7</accession>
<gene>
    <name evidence="2" type="ORF">SBA1_300004</name>
</gene>
<evidence type="ECO:0000313" key="2">
    <source>
        <dbReference type="EMBL" id="SPF40463.1"/>
    </source>
</evidence>
<dbReference type="InterPro" id="IPR041657">
    <property type="entry name" value="HTH_17"/>
</dbReference>